<keyword evidence="1 4" id="KW-0808">Transferase</keyword>
<keyword evidence="2 4" id="KW-0012">Acyltransferase</keyword>
<comment type="caution">
    <text evidence="4">The sequence shown here is derived from an EMBL/GenBank/DDBJ whole genome shotgun (WGS) entry which is preliminary data.</text>
</comment>
<reference evidence="4 5" key="1">
    <citation type="submission" date="2024-06" db="EMBL/GenBank/DDBJ databases">
        <title>The Natural Products Discovery Center: Release of the First 8490 Sequenced Strains for Exploring Actinobacteria Biosynthetic Diversity.</title>
        <authorList>
            <person name="Kalkreuter E."/>
            <person name="Kautsar S.A."/>
            <person name="Yang D."/>
            <person name="Bader C.D."/>
            <person name="Teijaro C.N."/>
            <person name="Fluegel L."/>
            <person name="Davis C.M."/>
            <person name="Simpson J.R."/>
            <person name="Lauterbach L."/>
            <person name="Steele A.D."/>
            <person name="Gui C."/>
            <person name="Meng S."/>
            <person name="Li G."/>
            <person name="Viehrig K."/>
            <person name="Ye F."/>
            <person name="Su P."/>
            <person name="Kiefer A.F."/>
            <person name="Nichols A."/>
            <person name="Cepeda A.J."/>
            <person name="Yan W."/>
            <person name="Fan B."/>
            <person name="Jiang Y."/>
            <person name="Adhikari A."/>
            <person name="Zheng C.-J."/>
            <person name="Schuster L."/>
            <person name="Cowan T.M."/>
            <person name="Smanski M.J."/>
            <person name="Chevrette M.G."/>
            <person name="De Carvalho L.P.S."/>
            <person name="Shen B."/>
        </authorList>
    </citation>
    <scope>NUCLEOTIDE SEQUENCE [LARGE SCALE GENOMIC DNA]</scope>
    <source>
        <strain evidence="4 5">NPDC038104</strain>
    </source>
</reference>
<accession>A0ABV2YBB4</accession>
<proteinExistence type="predicted"/>
<dbReference type="SUPFAM" id="SSF55729">
    <property type="entry name" value="Acyl-CoA N-acyltransferases (Nat)"/>
    <property type="match status" value="2"/>
</dbReference>
<dbReference type="EMBL" id="JBEZUR010000001">
    <property type="protein sequence ID" value="MEU3552834.1"/>
    <property type="molecule type" value="Genomic_DNA"/>
</dbReference>
<evidence type="ECO:0000313" key="4">
    <source>
        <dbReference type="EMBL" id="MEU3552834.1"/>
    </source>
</evidence>
<keyword evidence="5" id="KW-1185">Reference proteome</keyword>
<protein>
    <submittedName>
        <fullName evidence="4">GNAT family N-acetyltransferase</fullName>
        <ecNumber evidence="4">2.3.1.-</ecNumber>
    </submittedName>
</protein>
<dbReference type="PROSITE" id="PS51186">
    <property type="entry name" value="GNAT"/>
    <property type="match status" value="2"/>
</dbReference>
<evidence type="ECO:0000259" key="3">
    <source>
        <dbReference type="PROSITE" id="PS51186"/>
    </source>
</evidence>
<name>A0ABV2YBB4_9ACTN</name>
<dbReference type="PANTHER" id="PTHR43420">
    <property type="entry name" value="ACETYLTRANSFERASE"/>
    <property type="match status" value="1"/>
</dbReference>
<evidence type="ECO:0000313" key="5">
    <source>
        <dbReference type="Proteomes" id="UP001550850"/>
    </source>
</evidence>
<dbReference type="CDD" id="cd04301">
    <property type="entry name" value="NAT_SF"/>
    <property type="match status" value="2"/>
</dbReference>
<gene>
    <name evidence="4" type="ORF">AB0E65_01130</name>
</gene>
<feature type="domain" description="N-acetyltransferase" evidence="3">
    <location>
        <begin position="8"/>
        <end position="176"/>
    </location>
</feature>
<evidence type="ECO:0000256" key="1">
    <source>
        <dbReference type="ARBA" id="ARBA00022679"/>
    </source>
</evidence>
<dbReference type="EC" id="2.3.1.-" evidence="4"/>
<sequence length="333" mass="35100">MSSAFAHLTARPIAPTDAAGLSALLNAIEAVDVFGEYYSEEDAAEQINAPLLDLGRGTVGLFDGDLMVGYSSAAHQPRAEGVHRVTLSGGVHPDHRRRGLGTGLLAAGIACARTLHALHHPALPLAVAVRNNARNAGALACYRAAGMTLSGSSSHLRRPLDAGVADVPVPEGHTVEAYAAGNDADFHLTSDEAFLESRGGVPMPPERWRELLGWQAFRPDLSFLLREDGSGAAAGMVLVFSWDADTEATGVRDAQILRIGTRPGHRGRGVASALLGHALRAAQDAGFDRVSLDVDAEELPRAHGLFERAGFTVARTEVVHTLEFTGRAQHPTG</sequence>
<organism evidence="4 5">
    <name type="scientific">Streptomyces fragilis</name>
    <dbReference type="NCBI Taxonomy" id="67301"/>
    <lineage>
        <taxon>Bacteria</taxon>
        <taxon>Bacillati</taxon>
        <taxon>Actinomycetota</taxon>
        <taxon>Actinomycetes</taxon>
        <taxon>Kitasatosporales</taxon>
        <taxon>Streptomycetaceae</taxon>
        <taxon>Streptomyces</taxon>
    </lineage>
</organism>
<dbReference type="RefSeq" id="WP_108953681.1">
    <property type="nucleotide sequence ID" value="NZ_BEVZ01000003.1"/>
</dbReference>
<feature type="domain" description="N-acetyltransferase" evidence="3">
    <location>
        <begin position="173"/>
        <end position="329"/>
    </location>
</feature>
<dbReference type="Gene3D" id="3.40.630.30">
    <property type="match status" value="1"/>
</dbReference>
<evidence type="ECO:0000256" key="2">
    <source>
        <dbReference type="ARBA" id="ARBA00023315"/>
    </source>
</evidence>
<dbReference type="GO" id="GO:0016746">
    <property type="term" value="F:acyltransferase activity"/>
    <property type="evidence" value="ECO:0007669"/>
    <property type="project" value="UniProtKB-KW"/>
</dbReference>
<dbReference type="InterPro" id="IPR016181">
    <property type="entry name" value="Acyl_CoA_acyltransferase"/>
</dbReference>
<dbReference type="Pfam" id="PF00583">
    <property type="entry name" value="Acetyltransf_1"/>
    <property type="match status" value="2"/>
</dbReference>
<dbReference type="Proteomes" id="UP001550850">
    <property type="component" value="Unassembled WGS sequence"/>
</dbReference>
<dbReference type="InterPro" id="IPR000182">
    <property type="entry name" value="GNAT_dom"/>
</dbReference>
<dbReference type="InterPro" id="IPR050680">
    <property type="entry name" value="YpeA/RimI_acetyltransf"/>
</dbReference>